<dbReference type="Gene3D" id="2.170.150.20">
    <property type="entry name" value="Peptide methionine sulfoxide reductase"/>
    <property type="match status" value="1"/>
</dbReference>
<dbReference type="NCBIfam" id="TIGR00357">
    <property type="entry name" value="peptide-methionine (R)-S-oxide reductase MsrB"/>
    <property type="match status" value="1"/>
</dbReference>
<dbReference type="InterPro" id="IPR011057">
    <property type="entry name" value="Mss4-like_sf"/>
</dbReference>
<accession>A0A518RHN9</accession>
<dbReference type="OrthoDB" id="9785497at2"/>
<dbReference type="RefSeq" id="WP_145848022.1">
    <property type="nucleotide sequence ID" value="NZ_CP042239.1"/>
</dbReference>
<dbReference type="InterPro" id="IPR002579">
    <property type="entry name" value="Met_Sox_Rdtase_MsrB_dom"/>
</dbReference>
<evidence type="ECO:0000313" key="6">
    <source>
        <dbReference type="Proteomes" id="UP000318055"/>
    </source>
</evidence>
<dbReference type="GO" id="GO:0030091">
    <property type="term" value="P:protein repair"/>
    <property type="evidence" value="ECO:0007669"/>
    <property type="project" value="InterPro"/>
</dbReference>
<dbReference type="PROSITE" id="PS51790">
    <property type="entry name" value="MSRB"/>
    <property type="match status" value="1"/>
</dbReference>
<dbReference type="PANTHER" id="PTHR10173">
    <property type="entry name" value="METHIONINE SULFOXIDE REDUCTASE"/>
    <property type="match status" value="1"/>
</dbReference>
<dbReference type="GO" id="GO:0005737">
    <property type="term" value="C:cytoplasm"/>
    <property type="evidence" value="ECO:0007669"/>
    <property type="project" value="TreeGrafter"/>
</dbReference>
<dbReference type="InterPro" id="IPR028427">
    <property type="entry name" value="Met_Sox_Rdtase_MsrB"/>
</dbReference>
<protein>
    <recommendedName>
        <fullName evidence="1">peptide-methionine (R)-S-oxide reductase</fullName>
        <ecNumber evidence="1">1.8.4.12</ecNumber>
    </recommendedName>
</protein>
<dbReference type="InterPro" id="IPR006311">
    <property type="entry name" value="TAT_signal"/>
</dbReference>
<keyword evidence="2 5" id="KW-0560">Oxidoreductase</keyword>
<proteinExistence type="predicted"/>
<comment type="catalytic activity">
    <reaction evidence="3">
        <text>L-methionyl-[protein] + [thioredoxin]-disulfide + H2O = L-methionyl-(R)-S-oxide-[protein] + [thioredoxin]-dithiol</text>
        <dbReference type="Rhea" id="RHEA:24164"/>
        <dbReference type="Rhea" id="RHEA-COMP:10698"/>
        <dbReference type="Rhea" id="RHEA-COMP:10700"/>
        <dbReference type="Rhea" id="RHEA-COMP:12313"/>
        <dbReference type="Rhea" id="RHEA-COMP:12314"/>
        <dbReference type="ChEBI" id="CHEBI:15377"/>
        <dbReference type="ChEBI" id="CHEBI:16044"/>
        <dbReference type="ChEBI" id="CHEBI:29950"/>
        <dbReference type="ChEBI" id="CHEBI:45764"/>
        <dbReference type="ChEBI" id="CHEBI:50058"/>
        <dbReference type="EC" id="1.8.4.12"/>
    </reaction>
</comment>
<name>A0A518RHN9_9SPHN</name>
<evidence type="ECO:0000259" key="4">
    <source>
        <dbReference type="PROSITE" id="PS51790"/>
    </source>
</evidence>
<keyword evidence="6" id="KW-1185">Reference proteome</keyword>
<evidence type="ECO:0000313" key="5">
    <source>
        <dbReference type="EMBL" id="QDX26929.1"/>
    </source>
</evidence>
<organism evidence="5 6">
    <name type="scientific">Sphingomonas suaedae</name>
    <dbReference type="NCBI Taxonomy" id="2599297"/>
    <lineage>
        <taxon>Bacteria</taxon>
        <taxon>Pseudomonadati</taxon>
        <taxon>Pseudomonadota</taxon>
        <taxon>Alphaproteobacteria</taxon>
        <taxon>Sphingomonadales</taxon>
        <taxon>Sphingomonadaceae</taxon>
        <taxon>Sphingomonas</taxon>
    </lineage>
</organism>
<feature type="domain" description="MsrB" evidence="4">
    <location>
        <begin position="42"/>
        <end position="163"/>
    </location>
</feature>
<sequence>MTQICDRRSFLTTSALTFAGGVAAAYPVPALAVRPQPLRLSDAEWRRRLSPPAYAVLRQRRTERPFSSPLDHEHRPGAFTYTGCSLPLFSSRAKFDSRTGWPSFWTQAPNATAEHRDATLGMIRTEVRCARCNGHLGHVFNDGPKPTGLRYCINGVALRFAPAQRTSS</sequence>
<dbReference type="PROSITE" id="PS51318">
    <property type="entry name" value="TAT"/>
    <property type="match status" value="1"/>
</dbReference>
<dbReference type="EC" id="1.8.4.12" evidence="1"/>
<evidence type="ECO:0000256" key="1">
    <source>
        <dbReference type="ARBA" id="ARBA00012499"/>
    </source>
</evidence>
<dbReference type="GO" id="GO:0033743">
    <property type="term" value="F:peptide-methionine (R)-S-oxide reductase activity"/>
    <property type="evidence" value="ECO:0007669"/>
    <property type="project" value="UniProtKB-EC"/>
</dbReference>
<dbReference type="GO" id="GO:0006979">
    <property type="term" value="P:response to oxidative stress"/>
    <property type="evidence" value="ECO:0007669"/>
    <property type="project" value="InterPro"/>
</dbReference>
<dbReference type="PANTHER" id="PTHR10173:SF57">
    <property type="entry name" value="PEPTIDE-METHIONINE (R)-S-OXIDE REDUCTASE"/>
    <property type="match status" value="1"/>
</dbReference>
<dbReference type="AlphaFoldDB" id="A0A518RHN9"/>
<dbReference type="KEGG" id="ssua:FPZ54_13550"/>
<dbReference type="Proteomes" id="UP000318055">
    <property type="component" value="Chromosome"/>
</dbReference>
<evidence type="ECO:0000256" key="3">
    <source>
        <dbReference type="ARBA" id="ARBA00048488"/>
    </source>
</evidence>
<reference evidence="5 6" key="1">
    <citation type="submission" date="2019-07" db="EMBL/GenBank/DDBJ databases">
        <title>Sphingomonas alkalisoli sp. nov., isolated from rhizosphere soil of Suaedae salsa.</title>
        <authorList>
            <person name="Zhang H."/>
            <person name="Xu L."/>
            <person name="Zhang J.-X."/>
            <person name="Sun J.-Q."/>
        </authorList>
    </citation>
    <scope>NUCLEOTIDE SEQUENCE [LARGE SCALE GENOMIC DNA]</scope>
    <source>
        <strain evidence="5 6">XS-10</strain>
    </source>
</reference>
<dbReference type="EMBL" id="CP042239">
    <property type="protein sequence ID" value="QDX26929.1"/>
    <property type="molecule type" value="Genomic_DNA"/>
</dbReference>
<gene>
    <name evidence="5" type="primary">msrB</name>
    <name evidence="5" type="ORF">FPZ54_13550</name>
</gene>
<dbReference type="Pfam" id="PF01641">
    <property type="entry name" value="SelR"/>
    <property type="match status" value="1"/>
</dbReference>
<dbReference type="SUPFAM" id="SSF51316">
    <property type="entry name" value="Mss4-like"/>
    <property type="match status" value="1"/>
</dbReference>
<evidence type="ECO:0000256" key="2">
    <source>
        <dbReference type="ARBA" id="ARBA00023002"/>
    </source>
</evidence>